<evidence type="ECO:0000259" key="2">
    <source>
        <dbReference type="PROSITE" id="PS50003"/>
    </source>
</evidence>
<dbReference type="GO" id="GO:0035591">
    <property type="term" value="F:signaling adaptor activity"/>
    <property type="evidence" value="ECO:0007669"/>
    <property type="project" value="TreeGrafter"/>
</dbReference>
<feature type="region of interest" description="Disordered" evidence="1">
    <location>
        <begin position="293"/>
        <end position="313"/>
    </location>
</feature>
<reference evidence="3" key="1">
    <citation type="submission" date="2015-11" db="EMBL/GenBank/DDBJ databases">
        <title>De novo transcriptome assembly of four potential Pierce s Disease insect vectors from Arizona vineyards.</title>
        <authorList>
            <person name="Tassone E.E."/>
        </authorList>
    </citation>
    <scope>NUCLEOTIDE SEQUENCE</scope>
</reference>
<sequence length="606" mass="66993">MSAQSDSLEIVHEGWLTKSPPTKSVWRARWRKRWFVLRHSGELPGQYFLCYYTDKNCRRLKGRIDLDQCEQVDAGLRFENRRKQKYQYMFDVRTPKRTYFLAAETEEEMNKWVDCVCHVCGLKAYSQYDTTTYDEFTGGDEESPSIAERSSVAADSPPTSPTSTASGPYIPISECISGKPLSSPDGLSSFLALQQQHQQQNRRSGTYDAPRCLHPPQLELRNSGSATPPLQSPATDGESVFTDEEWTGPAPKPNVNWETFPRPSDSSADGDTPNPNSVVTVGKRFTRNLDDVVIPVAPPRPPKPSHLVTNDNNHSYSNIEEFSNGVDEKKTDGVNDETYDFPRSHNLTNESEWSEFPVPQARHCYSNAAPGRVNGDVFRYDFASTAQLSGQVEASSPAASDSSSVALYSNLPSPAISLTTPPAAPPVVNRGLKPGRKDSIASNEPSPVALPSHPPSIDRKLKPVPAARKKIGLHDDGVHNNVLKLSAPPLGRLTDGSQSLRRIRAAPSPTPQAAQRRNSDTCDDLHAQEYFYDLISLNTSRNDEIQYLDLALGSSTSSPTLPVTPPSVEPVAPSTTVYKTVDFLKTVAFNRTREKVEQERKGKPVH</sequence>
<dbReference type="PANTHER" id="PTHR45960">
    <property type="entry name" value="GRB2-ASSOCIATED-BINDING PROTEIN"/>
    <property type="match status" value="1"/>
</dbReference>
<dbReference type="GO" id="GO:0007165">
    <property type="term" value="P:signal transduction"/>
    <property type="evidence" value="ECO:0007669"/>
    <property type="project" value="TreeGrafter"/>
</dbReference>
<feature type="compositionally biased region" description="Polar residues" evidence="1">
    <location>
        <begin position="264"/>
        <end position="277"/>
    </location>
</feature>
<dbReference type="SMART" id="SM00233">
    <property type="entry name" value="PH"/>
    <property type="match status" value="1"/>
</dbReference>
<dbReference type="SUPFAM" id="SSF50729">
    <property type="entry name" value="PH domain-like"/>
    <property type="match status" value="1"/>
</dbReference>
<dbReference type="InterPro" id="IPR011993">
    <property type="entry name" value="PH-like_dom_sf"/>
</dbReference>
<feature type="compositionally biased region" description="Low complexity" evidence="1">
    <location>
        <begin position="150"/>
        <end position="166"/>
    </location>
</feature>
<gene>
    <name evidence="3" type="ORF">g.37572</name>
</gene>
<feature type="compositionally biased region" description="Polar residues" evidence="1">
    <location>
        <begin position="220"/>
        <end position="234"/>
    </location>
</feature>
<dbReference type="PANTHER" id="PTHR45960:SF2">
    <property type="entry name" value="PROTEIN DAUGHTER OF SEVENLESS"/>
    <property type="match status" value="1"/>
</dbReference>
<feature type="region of interest" description="Disordered" evidence="1">
    <location>
        <begin position="136"/>
        <end position="171"/>
    </location>
</feature>
<feature type="domain" description="PH" evidence="2">
    <location>
        <begin position="9"/>
        <end position="121"/>
    </location>
</feature>
<dbReference type="AlphaFoldDB" id="A0A1B6JS25"/>
<accession>A0A1B6JS25</accession>
<organism evidence="3">
    <name type="scientific">Homalodisca liturata</name>
    <dbReference type="NCBI Taxonomy" id="320908"/>
    <lineage>
        <taxon>Eukaryota</taxon>
        <taxon>Metazoa</taxon>
        <taxon>Ecdysozoa</taxon>
        <taxon>Arthropoda</taxon>
        <taxon>Hexapoda</taxon>
        <taxon>Insecta</taxon>
        <taxon>Pterygota</taxon>
        <taxon>Neoptera</taxon>
        <taxon>Paraneoptera</taxon>
        <taxon>Hemiptera</taxon>
        <taxon>Auchenorrhyncha</taxon>
        <taxon>Membracoidea</taxon>
        <taxon>Cicadellidae</taxon>
        <taxon>Cicadellinae</taxon>
        <taxon>Proconiini</taxon>
        <taxon>Homalodisca</taxon>
    </lineage>
</organism>
<name>A0A1B6JS25_9HEMI</name>
<dbReference type="PROSITE" id="PS50003">
    <property type="entry name" value="PH_DOMAIN"/>
    <property type="match status" value="1"/>
</dbReference>
<evidence type="ECO:0000256" key="1">
    <source>
        <dbReference type="SAM" id="MobiDB-lite"/>
    </source>
</evidence>
<feature type="region of interest" description="Disordered" evidence="1">
    <location>
        <begin position="193"/>
        <end position="277"/>
    </location>
</feature>
<dbReference type="Pfam" id="PF00169">
    <property type="entry name" value="PH"/>
    <property type="match status" value="1"/>
</dbReference>
<protein>
    <recommendedName>
        <fullName evidence="2">PH domain-containing protein</fullName>
    </recommendedName>
</protein>
<dbReference type="Gene3D" id="2.30.29.30">
    <property type="entry name" value="Pleckstrin-homology domain (PH domain)/Phosphotyrosine-binding domain (PTB)"/>
    <property type="match status" value="1"/>
</dbReference>
<proteinExistence type="predicted"/>
<evidence type="ECO:0000313" key="3">
    <source>
        <dbReference type="EMBL" id="JAT02010.1"/>
    </source>
</evidence>
<dbReference type="FunFam" id="2.30.29.30:FF:000286">
    <property type="entry name" value="PH-protein kinase domain containing protein"/>
    <property type="match status" value="1"/>
</dbReference>
<feature type="region of interest" description="Disordered" evidence="1">
    <location>
        <begin position="415"/>
        <end position="460"/>
    </location>
</feature>
<dbReference type="InterPro" id="IPR001849">
    <property type="entry name" value="PH_domain"/>
</dbReference>
<dbReference type="EMBL" id="GECU01005697">
    <property type="protein sequence ID" value="JAT02010.1"/>
    <property type="molecule type" value="Transcribed_RNA"/>
</dbReference>
<dbReference type="CDD" id="cd13384">
    <property type="entry name" value="PH_Gab2_2"/>
    <property type="match status" value="1"/>
</dbReference>
<dbReference type="GO" id="GO:0005737">
    <property type="term" value="C:cytoplasm"/>
    <property type="evidence" value="ECO:0007669"/>
    <property type="project" value="TreeGrafter"/>
</dbReference>
<dbReference type="InterPro" id="IPR046355">
    <property type="entry name" value="Gab1-4-like"/>
</dbReference>